<dbReference type="Gene3D" id="3.40.50.12780">
    <property type="entry name" value="N-terminal domain of ligase-like"/>
    <property type="match status" value="1"/>
</dbReference>
<name>A0AAW8E866_9BURK</name>
<dbReference type="InterPro" id="IPR020845">
    <property type="entry name" value="AMP-binding_CS"/>
</dbReference>
<dbReference type="InterPro" id="IPR000873">
    <property type="entry name" value="AMP-dep_synth/lig_dom"/>
</dbReference>
<feature type="domain" description="AMP-dependent synthetase/ligase" evidence="4">
    <location>
        <begin position="18"/>
        <end position="438"/>
    </location>
</feature>
<dbReference type="Pfam" id="PF00501">
    <property type="entry name" value="AMP-binding"/>
    <property type="match status" value="1"/>
</dbReference>
<proteinExistence type="predicted"/>
<reference evidence="5" key="1">
    <citation type="submission" date="2023-07" db="EMBL/GenBank/DDBJ databases">
        <title>Sorghum-associated microbial communities from plants grown in Nebraska, USA.</title>
        <authorList>
            <person name="Schachtman D."/>
        </authorList>
    </citation>
    <scope>NUCLEOTIDE SEQUENCE</scope>
    <source>
        <strain evidence="5">DS2795</strain>
    </source>
</reference>
<keyword evidence="3" id="KW-0443">Lipid metabolism</keyword>
<keyword evidence="1 5" id="KW-0436">Ligase</keyword>
<evidence type="ECO:0000313" key="5">
    <source>
        <dbReference type="EMBL" id="MDP9927762.1"/>
    </source>
</evidence>
<protein>
    <submittedName>
        <fullName evidence="5">Long-chain acyl-CoA synthetase</fullName>
        <ecNumber evidence="5">6.2.1.3</ecNumber>
    </submittedName>
</protein>
<evidence type="ECO:0000256" key="3">
    <source>
        <dbReference type="ARBA" id="ARBA00023098"/>
    </source>
</evidence>
<organism evidence="5 6">
    <name type="scientific">Variovorax boronicumulans</name>
    <dbReference type="NCBI Taxonomy" id="436515"/>
    <lineage>
        <taxon>Bacteria</taxon>
        <taxon>Pseudomonadati</taxon>
        <taxon>Pseudomonadota</taxon>
        <taxon>Betaproteobacteria</taxon>
        <taxon>Burkholderiales</taxon>
        <taxon>Comamonadaceae</taxon>
        <taxon>Variovorax</taxon>
    </lineage>
</organism>
<dbReference type="Pfam" id="PF23562">
    <property type="entry name" value="AMP-binding_C_3"/>
    <property type="match status" value="1"/>
</dbReference>
<dbReference type="PANTHER" id="PTHR43272:SF32">
    <property type="entry name" value="AMP-DEPENDENT SYNTHETASE_LIGASE DOMAIN-CONTAINING PROTEIN"/>
    <property type="match status" value="1"/>
</dbReference>
<accession>A0AAW8E866</accession>
<dbReference type="PROSITE" id="PS00455">
    <property type="entry name" value="AMP_BINDING"/>
    <property type="match status" value="1"/>
</dbReference>
<sequence length="610" mass="66901">MTTPTMNALPSLTLPQMLREQARLQPQRIAIRQKDFGIWHPLDWAGYLQRGSRFGLGLHAMGLAPGGHLGVISENRVEWLLAQMGAGLIGAVTVGVYPTSPSNEVAYVVGHADIEVIVCEDQEQTDKVLDALDQLPRLRKIVVIETKGLASYPPEVRERIATFAEVEQAGAEVLARDGTALIDAALQRQTLADIGLMIYTSGSTGKPKGAMISYRNIRGVVPGIVDRLGLDGSTTHLSYLPLCHVAEQMLTAFVPLYLGSQVNFGESIRTVQEDLREVAPTMFLGVPRIWEKLHAGISIKMQETGRLQRALFRKAIEACAPLAEKPRSAWTLAERGRFALAYWTVLRALQNFIGLRRARIALTGAAPIPADVVRFFRTLGVPLVEVYGLTESTGMVSGHRADAVTIGTVGPPTLGTEHRVGEAGELLVRGDMVFEGYYKNPEATASSIRDGWLHTGDVVREEAGGQLRIVDRLKDIMITAGGKNLTPSEIENTMKGSPFIKECIVVADGRKFVGALLQIDYETVGKWAEAQRLPFTHFRSLVEEPKVRALIEAEVARGNGKLAQVSQIRRFHLLTKELDHDDGEVTATMKVRRSSIYKAYANEIEALYSA</sequence>
<dbReference type="GO" id="GO:0004467">
    <property type="term" value="F:long-chain fatty acid-CoA ligase activity"/>
    <property type="evidence" value="ECO:0007669"/>
    <property type="project" value="UniProtKB-EC"/>
</dbReference>
<evidence type="ECO:0000256" key="1">
    <source>
        <dbReference type="ARBA" id="ARBA00022598"/>
    </source>
</evidence>
<comment type="caution">
    <text evidence="5">The sequence shown here is derived from an EMBL/GenBank/DDBJ whole genome shotgun (WGS) entry which is preliminary data.</text>
</comment>
<evidence type="ECO:0000256" key="2">
    <source>
        <dbReference type="ARBA" id="ARBA00022832"/>
    </source>
</evidence>
<gene>
    <name evidence="5" type="ORF">J2W25_006816</name>
</gene>
<dbReference type="GO" id="GO:0016020">
    <property type="term" value="C:membrane"/>
    <property type="evidence" value="ECO:0007669"/>
    <property type="project" value="TreeGrafter"/>
</dbReference>
<dbReference type="Proteomes" id="UP001244295">
    <property type="component" value="Unassembled WGS sequence"/>
</dbReference>
<dbReference type="PANTHER" id="PTHR43272">
    <property type="entry name" value="LONG-CHAIN-FATTY-ACID--COA LIGASE"/>
    <property type="match status" value="1"/>
</dbReference>
<evidence type="ECO:0000313" key="6">
    <source>
        <dbReference type="Proteomes" id="UP001244295"/>
    </source>
</evidence>
<dbReference type="EMBL" id="JAUSRR010000021">
    <property type="protein sequence ID" value="MDP9927762.1"/>
    <property type="molecule type" value="Genomic_DNA"/>
</dbReference>
<evidence type="ECO:0000259" key="4">
    <source>
        <dbReference type="Pfam" id="PF00501"/>
    </source>
</evidence>
<keyword evidence="2" id="KW-0276">Fatty acid metabolism</keyword>
<dbReference type="SUPFAM" id="SSF56801">
    <property type="entry name" value="Acetyl-CoA synthetase-like"/>
    <property type="match status" value="1"/>
</dbReference>
<dbReference type="EC" id="6.2.1.3" evidence="5"/>
<dbReference type="InterPro" id="IPR042099">
    <property type="entry name" value="ANL_N_sf"/>
</dbReference>
<dbReference type="AlphaFoldDB" id="A0AAW8E866"/>